<dbReference type="InterPro" id="IPR032710">
    <property type="entry name" value="NTF2-like_dom_sf"/>
</dbReference>
<dbReference type="InterPro" id="IPR037401">
    <property type="entry name" value="SnoaL-like"/>
</dbReference>
<dbReference type="Proteomes" id="UP000484015">
    <property type="component" value="Unassembled WGS sequence"/>
</dbReference>
<keyword evidence="1" id="KW-0732">Signal</keyword>
<dbReference type="SUPFAM" id="SSF54427">
    <property type="entry name" value="NTF2-like"/>
    <property type="match status" value="1"/>
</dbReference>
<keyword evidence="4" id="KW-1185">Reference proteome</keyword>
<dbReference type="RefSeq" id="WP_155440121.1">
    <property type="nucleotide sequence ID" value="NZ_WNLA01000011.1"/>
</dbReference>
<proteinExistence type="predicted"/>
<protein>
    <recommendedName>
        <fullName evidence="2">SnoaL-like domain-containing protein</fullName>
    </recommendedName>
</protein>
<dbReference type="Pfam" id="PF13474">
    <property type="entry name" value="SnoaL_3"/>
    <property type="match status" value="1"/>
</dbReference>
<feature type="domain" description="SnoaL-like" evidence="2">
    <location>
        <begin position="29"/>
        <end position="141"/>
    </location>
</feature>
<evidence type="ECO:0000256" key="1">
    <source>
        <dbReference type="SAM" id="SignalP"/>
    </source>
</evidence>
<organism evidence="3 4">
    <name type="scientific">Pseudoduganella ginsengisoli</name>
    <dbReference type="NCBI Taxonomy" id="1462440"/>
    <lineage>
        <taxon>Bacteria</taxon>
        <taxon>Pseudomonadati</taxon>
        <taxon>Pseudomonadota</taxon>
        <taxon>Betaproteobacteria</taxon>
        <taxon>Burkholderiales</taxon>
        <taxon>Oxalobacteraceae</taxon>
        <taxon>Telluria group</taxon>
        <taxon>Pseudoduganella</taxon>
    </lineage>
</organism>
<evidence type="ECO:0000313" key="3">
    <source>
        <dbReference type="EMBL" id="MTW03764.1"/>
    </source>
</evidence>
<evidence type="ECO:0000259" key="2">
    <source>
        <dbReference type="Pfam" id="PF13474"/>
    </source>
</evidence>
<gene>
    <name evidence="3" type="ORF">GM668_16905</name>
</gene>
<name>A0A6L6Q2X8_9BURK</name>
<feature type="signal peptide" evidence="1">
    <location>
        <begin position="1"/>
        <end position="19"/>
    </location>
</feature>
<feature type="chain" id="PRO_5026985584" description="SnoaL-like domain-containing protein" evidence="1">
    <location>
        <begin position="20"/>
        <end position="160"/>
    </location>
</feature>
<accession>A0A6L6Q2X8</accession>
<sequence length="160" mass="18444">MKRWLAALCLSLSTLSAWAVDDAVFRQHINAFVDQWHADAAKADPVYFDKMAKDGIYIGTDKSEVWTTEQFRVWAKPFFDRKKAWAFTAIKRNVYWSPDQRYAWFDEQLKTQMGVCQASGVIHNTGGKLEIAHYQLSLAVPNPLMDQFTKTIAEFESTQK</sequence>
<dbReference type="OrthoDB" id="271716at2"/>
<comment type="caution">
    <text evidence="3">The sequence shown here is derived from an EMBL/GenBank/DDBJ whole genome shotgun (WGS) entry which is preliminary data.</text>
</comment>
<dbReference type="AlphaFoldDB" id="A0A6L6Q2X8"/>
<reference evidence="3 4" key="1">
    <citation type="submission" date="2019-11" db="EMBL/GenBank/DDBJ databases">
        <title>Type strains purchased from KCTC, JCM and DSMZ.</title>
        <authorList>
            <person name="Lu H."/>
        </authorList>
    </citation>
    <scope>NUCLEOTIDE SEQUENCE [LARGE SCALE GENOMIC DNA]</scope>
    <source>
        <strain evidence="3 4">KCTC 42409</strain>
    </source>
</reference>
<evidence type="ECO:0000313" key="4">
    <source>
        <dbReference type="Proteomes" id="UP000484015"/>
    </source>
</evidence>
<dbReference type="EMBL" id="WNLA01000011">
    <property type="protein sequence ID" value="MTW03764.1"/>
    <property type="molecule type" value="Genomic_DNA"/>
</dbReference>